<evidence type="ECO:0000256" key="2">
    <source>
        <dbReference type="ARBA" id="ARBA00022729"/>
    </source>
</evidence>
<keyword evidence="3" id="KW-0029">Amino-acid transport</keyword>
<protein>
    <recommendedName>
        <fullName evidence="5">Leucine-binding protein domain-containing protein</fullName>
    </recommendedName>
</protein>
<dbReference type="Proteomes" id="UP001055286">
    <property type="component" value="Unassembled WGS sequence"/>
</dbReference>
<accession>A0AA37HIU2</accession>
<comment type="similarity">
    <text evidence="1">Belongs to the leucine-binding protein family.</text>
</comment>
<dbReference type="InterPro" id="IPR028082">
    <property type="entry name" value="Peripla_BP_I"/>
</dbReference>
<reference evidence="6" key="1">
    <citation type="journal article" date="2016" name="Front. Microbiol.">
        <title>Genome Sequence of the Piezophilic, Mesophilic Sulfate-Reducing Bacterium Desulfovibrio indicus J2T.</title>
        <authorList>
            <person name="Cao J."/>
            <person name="Maignien L."/>
            <person name="Shao Z."/>
            <person name="Alain K."/>
            <person name="Jebbar M."/>
        </authorList>
    </citation>
    <scope>NUCLEOTIDE SEQUENCE</scope>
    <source>
        <strain evidence="6">JCM 32048</strain>
    </source>
</reference>
<dbReference type="RefSeq" id="WP_238193438.1">
    <property type="nucleotide sequence ID" value="NZ_BPQJ01000062.1"/>
</dbReference>
<gene>
    <name evidence="6" type="ORF">MPEAHAMD_6548</name>
</gene>
<feature type="domain" description="Leucine-binding protein" evidence="5">
    <location>
        <begin position="29"/>
        <end position="367"/>
    </location>
</feature>
<dbReference type="AlphaFoldDB" id="A0AA37HIU2"/>
<name>A0AA37HIU2_9HYPH</name>
<proteinExistence type="inferred from homology"/>
<dbReference type="Gene3D" id="3.40.50.2300">
    <property type="match status" value="2"/>
</dbReference>
<dbReference type="SUPFAM" id="SSF53822">
    <property type="entry name" value="Periplasmic binding protein-like I"/>
    <property type="match status" value="1"/>
</dbReference>
<evidence type="ECO:0000256" key="1">
    <source>
        <dbReference type="ARBA" id="ARBA00010062"/>
    </source>
</evidence>
<comment type="caution">
    <text evidence="6">The sequence shown here is derived from an EMBL/GenBank/DDBJ whole genome shotgun (WGS) entry which is preliminary data.</text>
</comment>
<dbReference type="InterPro" id="IPR051010">
    <property type="entry name" value="BCAA_transport"/>
</dbReference>
<feature type="signal peptide" evidence="4">
    <location>
        <begin position="1"/>
        <end position="22"/>
    </location>
</feature>
<dbReference type="PANTHER" id="PTHR30483">
    <property type="entry name" value="LEUCINE-SPECIFIC-BINDING PROTEIN"/>
    <property type="match status" value="1"/>
</dbReference>
<evidence type="ECO:0000256" key="4">
    <source>
        <dbReference type="SAM" id="SignalP"/>
    </source>
</evidence>
<evidence type="ECO:0000313" key="6">
    <source>
        <dbReference type="EMBL" id="GJD66351.1"/>
    </source>
</evidence>
<sequence length="407" mass="44089">MKIVIRTCLAVAAALTALPVAAQISDGVVKLGVINDQSGPYSSLTGPGAVLAAKIAVEDLKPQLGDIKVEMLTADHQNKPDVGSAIVKRWFDVEKIDAVVDVSNSSVALAVQSLIRERNKVALYGIVGTTELTGRQCAATGFSWVHDAYALVSGPTKTLTRGASDTWYFVGADFEFGKNMVKVAKTLVADHGGRTLGEIFHPMSELDYSSYLLQAKSSQATFVAFANAGSQLVNTMKQWQEFGMQDGRQKPIATLLSIADVHAAGLDVMQGLTATTAWYWNLNDDTRAFAHRFFERFKAMPTESQAGMYSAVTHYLKAVIATRSDATDTVVRWMRATPVNDMFARNARLREDGKLAHDFLLVSVKSKAESKAPWDYYRIDAVVPASDAFLPLDASDCPLVAGAAKSR</sequence>
<dbReference type="CDD" id="cd06327">
    <property type="entry name" value="PBP1_SBP-like"/>
    <property type="match status" value="1"/>
</dbReference>
<dbReference type="EMBL" id="BPQJ01000062">
    <property type="protein sequence ID" value="GJD66351.1"/>
    <property type="molecule type" value="Genomic_DNA"/>
</dbReference>
<dbReference type="GO" id="GO:0006865">
    <property type="term" value="P:amino acid transport"/>
    <property type="evidence" value="ECO:0007669"/>
    <property type="project" value="UniProtKB-KW"/>
</dbReference>
<organism evidence="6 7">
    <name type="scientific">Methylobacterium frigidaeris</name>
    <dbReference type="NCBI Taxonomy" id="2038277"/>
    <lineage>
        <taxon>Bacteria</taxon>
        <taxon>Pseudomonadati</taxon>
        <taxon>Pseudomonadota</taxon>
        <taxon>Alphaproteobacteria</taxon>
        <taxon>Hyphomicrobiales</taxon>
        <taxon>Methylobacteriaceae</taxon>
        <taxon>Methylobacterium</taxon>
    </lineage>
</organism>
<keyword evidence="2 4" id="KW-0732">Signal</keyword>
<evidence type="ECO:0000313" key="7">
    <source>
        <dbReference type="Proteomes" id="UP001055286"/>
    </source>
</evidence>
<dbReference type="InterPro" id="IPR028081">
    <property type="entry name" value="Leu-bd"/>
</dbReference>
<keyword evidence="7" id="KW-1185">Reference proteome</keyword>
<keyword evidence="3" id="KW-0813">Transport</keyword>
<feature type="chain" id="PRO_5041382874" description="Leucine-binding protein domain-containing protein" evidence="4">
    <location>
        <begin position="23"/>
        <end position="407"/>
    </location>
</feature>
<dbReference type="Pfam" id="PF13458">
    <property type="entry name" value="Peripla_BP_6"/>
    <property type="match status" value="1"/>
</dbReference>
<dbReference type="PANTHER" id="PTHR30483:SF6">
    <property type="entry name" value="PERIPLASMIC BINDING PROTEIN OF ABC TRANSPORTER FOR NATURAL AMINO ACIDS"/>
    <property type="match status" value="1"/>
</dbReference>
<evidence type="ECO:0000259" key="5">
    <source>
        <dbReference type="Pfam" id="PF13458"/>
    </source>
</evidence>
<evidence type="ECO:0000256" key="3">
    <source>
        <dbReference type="ARBA" id="ARBA00022970"/>
    </source>
</evidence>
<reference evidence="6" key="2">
    <citation type="submission" date="2021-08" db="EMBL/GenBank/DDBJ databases">
        <authorList>
            <person name="Tani A."/>
            <person name="Ola A."/>
            <person name="Ogura Y."/>
            <person name="Katsura K."/>
            <person name="Hayashi T."/>
        </authorList>
    </citation>
    <scope>NUCLEOTIDE SEQUENCE</scope>
    <source>
        <strain evidence="6">JCM 32048</strain>
    </source>
</reference>